<evidence type="ECO:0000256" key="7">
    <source>
        <dbReference type="PROSITE-ProRule" id="PRU00023"/>
    </source>
</evidence>
<evidence type="ECO:0000256" key="1">
    <source>
        <dbReference type="ARBA" id="ARBA00004141"/>
    </source>
</evidence>
<evidence type="ECO:0000256" key="6">
    <source>
        <dbReference type="ARBA" id="ARBA00023136"/>
    </source>
</evidence>
<dbReference type="SUPFAM" id="SSF48403">
    <property type="entry name" value="Ankyrin repeat"/>
    <property type="match status" value="1"/>
</dbReference>
<keyword evidence="6 8" id="KW-0472">Membrane</keyword>
<accession>A0AAQ3SLS9</accession>
<dbReference type="InterPro" id="IPR036770">
    <property type="entry name" value="Ankyrin_rpt-contain_sf"/>
</dbReference>
<reference evidence="10 11" key="1">
    <citation type="submission" date="2024-02" db="EMBL/GenBank/DDBJ databases">
        <title>High-quality chromosome-scale genome assembly of Pensacola bahiagrass (Paspalum notatum Flugge var. saurae).</title>
        <authorList>
            <person name="Vega J.M."/>
            <person name="Podio M."/>
            <person name="Orjuela J."/>
            <person name="Siena L.A."/>
            <person name="Pessino S.C."/>
            <person name="Combes M.C."/>
            <person name="Mariac C."/>
            <person name="Albertini E."/>
            <person name="Pupilli F."/>
            <person name="Ortiz J.P.A."/>
            <person name="Leblanc O."/>
        </authorList>
    </citation>
    <scope>NUCLEOTIDE SEQUENCE [LARGE SCALE GENOMIC DNA]</scope>
    <source>
        <strain evidence="10">R1</strain>
        <tissue evidence="10">Leaf</tissue>
    </source>
</reference>
<evidence type="ECO:0000259" key="9">
    <source>
        <dbReference type="Pfam" id="PF13962"/>
    </source>
</evidence>
<dbReference type="AlphaFoldDB" id="A0AAQ3SLS9"/>
<proteinExistence type="predicted"/>
<dbReference type="PANTHER" id="PTHR24186:SF50">
    <property type="entry name" value="ANKYRIN REPEAT-CONTAINING PROTEIN ITN1-LIKE ISOFORM X1"/>
    <property type="match status" value="1"/>
</dbReference>
<feature type="transmembrane region" description="Helical" evidence="8">
    <location>
        <begin position="632"/>
        <end position="657"/>
    </location>
</feature>
<organism evidence="10 11">
    <name type="scientific">Paspalum notatum var. saurae</name>
    <dbReference type="NCBI Taxonomy" id="547442"/>
    <lineage>
        <taxon>Eukaryota</taxon>
        <taxon>Viridiplantae</taxon>
        <taxon>Streptophyta</taxon>
        <taxon>Embryophyta</taxon>
        <taxon>Tracheophyta</taxon>
        <taxon>Spermatophyta</taxon>
        <taxon>Magnoliopsida</taxon>
        <taxon>Liliopsida</taxon>
        <taxon>Poales</taxon>
        <taxon>Poaceae</taxon>
        <taxon>PACMAD clade</taxon>
        <taxon>Panicoideae</taxon>
        <taxon>Andropogonodae</taxon>
        <taxon>Paspaleae</taxon>
        <taxon>Paspalinae</taxon>
        <taxon>Paspalum</taxon>
    </lineage>
</organism>
<keyword evidence="5 7" id="KW-0040">ANK repeat</keyword>
<comment type="subcellular location">
    <subcellularLocation>
        <location evidence="1">Membrane</location>
        <topology evidence="1">Multi-pass membrane protein</topology>
    </subcellularLocation>
</comment>
<evidence type="ECO:0000256" key="8">
    <source>
        <dbReference type="SAM" id="Phobius"/>
    </source>
</evidence>
<evidence type="ECO:0000256" key="5">
    <source>
        <dbReference type="ARBA" id="ARBA00023043"/>
    </source>
</evidence>
<dbReference type="Proteomes" id="UP001341281">
    <property type="component" value="Chromosome 01"/>
</dbReference>
<feature type="transmembrane region" description="Helical" evidence="8">
    <location>
        <begin position="706"/>
        <end position="728"/>
    </location>
</feature>
<feature type="repeat" description="ANK" evidence="7">
    <location>
        <begin position="486"/>
        <end position="519"/>
    </location>
</feature>
<dbReference type="Pfam" id="PF13857">
    <property type="entry name" value="Ank_5"/>
    <property type="match status" value="1"/>
</dbReference>
<dbReference type="EMBL" id="CP144745">
    <property type="protein sequence ID" value="WVZ54588.1"/>
    <property type="molecule type" value="Genomic_DNA"/>
</dbReference>
<evidence type="ECO:0000256" key="2">
    <source>
        <dbReference type="ARBA" id="ARBA00022692"/>
    </source>
</evidence>
<sequence length="789" mass="85527">MPTMDPAEAKSADAKMVVATGHDECQKLKDLVQQQDHPTTRMLVVMASGEQQASAEEKPPRASMHPLLAAAACRGNLEELRFLLNREQKHSSVNLSQGFVDQAKAYKIINDGGTALATTTAGRQQATANNSDVEQGGGIDAVVPLVEGVTVEGDTVLHLVAANGEEDNFLGCAAFIHGLEGGGLLLLSKENHNGDTPLHCAARAGRTKMVSCLLTLAQGTGIILEQLLRKVNNRKETALHEAVRIGDNHMVAELLSADRGLASFPEGNTHASPLYLAIALGRGQIAKTLHHDENGNRRPLSYSGPDGQNALHAAVLRGPGTCVPTHILGNYLLRMYVFGLISLTERVLQLAELTRMVLEWNTNKDLITERDKNGSTPLHFAANLLKGGFLRDRRGHVFSQVLEANTGAVYQPDNEGSYPIHVAASAGAKYAIELIVEKCGGTGAGLRDAKGRTFLHVAVVEEKVWTVYYTCMNRSLAWIMNMQDNDGNTALHLAVQTGSLRIFSALVGNRHVNLNLANMEGETALDIAHYKVSPEFPYNQDSEATIRWALLQVGALWGTYHRDHFKEKYEQIHGRSTEREKKHLENVKEKTQTLCIGSVLIATVTFGATFALPGGYRADDHTNGGTPTLAGWYAFDAFVVVNTLAFTLSSAATVLLIRAGSPSYNTRNRNRYSTIAYALVDFSVAALVADFALAVFAVLAPVAPGTTTIACVISINSVVPCSHASAWLKWVILARPFWVRSRALRSLLLGLKLLLASFLPFAYIFYWAWIAETGNMPNYILAPAPAPSS</sequence>
<dbReference type="InterPro" id="IPR002110">
    <property type="entry name" value="Ankyrin_rpt"/>
</dbReference>
<evidence type="ECO:0000256" key="4">
    <source>
        <dbReference type="ARBA" id="ARBA00022989"/>
    </source>
</evidence>
<dbReference type="SMART" id="SM00248">
    <property type="entry name" value="ANK"/>
    <property type="match status" value="5"/>
</dbReference>
<keyword evidence="3" id="KW-0677">Repeat</keyword>
<dbReference type="InterPro" id="IPR026961">
    <property type="entry name" value="PGG_dom"/>
</dbReference>
<feature type="domain" description="PGG" evidence="9">
    <location>
        <begin position="585"/>
        <end position="697"/>
    </location>
</feature>
<dbReference type="Pfam" id="PF13962">
    <property type="entry name" value="PGG"/>
    <property type="match status" value="1"/>
</dbReference>
<protein>
    <recommendedName>
        <fullName evidence="9">PGG domain-containing protein</fullName>
    </recommendedName>
</protein>
<dbReference type="PROSITE" id="PS50088">
    <property type="entry name" value="ANK_REPEAT"/>
    <property type="match status" value="2"/>
</dbReference>
<dbReference type="PANTHER" id="PTHR24186">
    <property type="entry name" value="PROTEIN PHOSPHATASE 1 REGULATORY SUBUNIT"/>
    <property type="match status" value="1"/>
</dbReference>
<feature type="transmembrane region" description="Helical" evidence="8">
    <location>
        <begin position="678"/>
        <end position="700"/>
    </location>
</feature>
<feature type="repeat" description="ANK" evidence="7">
    <location>
        <begin position="193"/>
        <end position="214"/>
    </location>
</feature>
<gene>
    <name evidence="10" type="ORF">U9M48_005362</name>
</gene>
<name>A0AAQ3SLS9_PASNO</name>
<evidence type="ECO:0000313" key="10">
    <source>
        <dbReference type="EMBL" id="WVZ54588.1"/>
    </source>
</evidence>
<dbReference type="Gene3D" id="1.25.40.20">
    <property type="entry name" value="Ankyrin repeat-containing domain"/>
    <property type="match status" value="3"/>
</dbReference>
<dbReference type="GO" id="GO:0005886">
    <property type="term" value="C:plasma membrane"/>
    <property type="evidence" value="ECO:0007669"/>
    <property type="project" value="TreeGrafter"/>
</dbReference>
<dbReference type="Pfam" id="PF00023">
    <property type="entry name" value="Ank"/>
    <property type="match status" value="1"/>
</dbReference>
<feature type="transmembrane region" description="Helical" evidence="8">
    <location>
        <begin position="749"/>
        <end position="769"/>
    </location>
</feature>
<evidence type="ECO:0000313" key="11">
    <source>
        <dbReference type="Proteomes" id="UP001341281"/>
    </source>
</evidence>
<dbReference type="PROSITE" id="PS50297">
    <property type="entry name" value="ANK_REP_REGION"/>
    <property type="match status" value="2"/>
</dbReference>
<keyword evidence="4 8" id="KW-1133">Transmembrane helix</keyword>
<keyword evidence="11" id="KW-1185">Reference proteome</keyword>
<feature type="transmembrane region" description="Helical" evidence="8">
    <location>
        <begin position="591"/>
        <end position="612"/>
    </location>
</feature>
<keyword evidence="2 8" id="KW-0812">Transmembrane</keyword>
<evidence type="ECO:0000256" key="3">
    <source>
        <dbReference type="ARBA" id="ARBA00022737"/>
    </source>
</evidence>